<dbReference type="Pfam" id="PF07452">
    <property type="entry name" value="CHRD"/>
    <property type="match status" value="1"/>
</dbReference>
<dbReference type="Proteomes" id="UP001501237">
    <property type="component" value="Unassembled WGS sequence"/>
</dbReference>
<evidence type="ECO:0000256" key="1">
    <source>
        <dbReference type="SAM" id="SignalP"/>
    </source>
</evidence>
<comment type="caution">
    <text evidence="3">The sequence shown here is derived from an EMBL/GenBank/DDBJ whole genome shotgun (WGS) entry which is preliminary data.</text>
</comment>
<gene>
    <name evidence="3" type="ORF">GCM10010468_67810</name>
</gene>
<dbReference type="SMART" id="SM00754">
    <property type="entry name" value="CHRD"/>
    <property type="match status" value="1"/>
</dbReference>
<feature type="chain" id="PRO_5045510402" description="CHRD domain-containing protein" evidence="1">
    <location>
        <begin position="23"/>
        <end position="295"/>
    </location>
</feature>
<dbReference type="Pfam" id="PF11937">
    <property type="entry name" value="DUF3455"/>
    <property type="match status" value="1"/>
</dbReference>
<feature type="domain" description="CHRD" evidence="2">
    <location>
        <begin position="27"/>
        <end position="145"/>
    </location>
</feature>
<feature type="signal peptide" evidence="1">
    <location>
        <begin position="1"/>
        <end position="22"/>
    </location>
</feature>
<accession>A0ABP6QKF1</accession>
<evidence type="ECO:0000259" key="2">
    <source>
        <dbReference type="SMART" id="SM00754"/>
    </source>
</evidence>
<dbReference type="InterPro" id="IPR021851">
    <property type="entry name" value="DUF3455"/>
</dbReference>
<evidence type="ECO:0000313" key="3">
    <source>
        <dbReference type="EMBL" id="GAA3234559.1"/>
    </source>
</evidence>
<keyword evidence="1" id="KW-0732">Signal</keyword>
<reference evidence="4" key="1">
    <citation type="journal article" date="2019" name="Int. J. Syst. Evol. Microbiol.">
        <title>The Global Catalogue of Microorganisms (GCM) 10K type strain sequencing project: providing services to taxonomists for standard genome sequencing and annotation.</title>
        <authorList>
            <consortium name="The Broad Institute Genomics Platform"/>
            <consortium name="The Broad Institute Genome Sequencing Center for Infectious Disease"/>
            <person name="Wu L."/>
            <person name="Ma J."/>
        </authorList>
    </citation>
    <scope>NUCLEOTIDE SEQUENCE [LARGE SCALE GENOMIC DNA]</scope>
    <source>
        <strain evidence="4">JCM 9377</strain>
    </source>
</reference>
<keyword evidence="4" id="KW-1185">Reference proteome</keyword>
<evidence type="ECO:0000313" key="4">
    <source>
        <dbReference type="Proteomes" id="UP001501237"/>
    </source>
</evidence>
<sequence length="295" mass="29953">MTSAVAVAVIAVAGMTGGAAEAAEGGGSFATALNGANVVSGGDADGSGVAFLGIEGDLLSYAIRFDGMGIPTGGVLRQGPKGSDGETKVVLFATRLLTGRNLVTGTVRVTDPKVLVNLREDPGGFSVDLANTAFPRGAVRGQIHGLTSRIDMRRALDQNFAAAVTEGAQIYACTRQPDGTFAFTQDDVRASLQRGIAHFFAVPGPAGPPEWAAPDGSAVTGRVLSRTPNGAGNIAELDLAATQAGAPGGLLSETDEILRLNTVGGLAPTGPCDPGVTPRAESRYRADYVFIRDAG</sequence>
<proteinExistence type="predicted"/>
<dbReference type="InterPro" id="IPR010895">
    <property type="entry name" value="CHRD"/>
</dbReference>
<name>A0ABP6QKF1_9ACTN</name>
<protein>
    <recommendedName>
        <fullName evidence="2">CHRD domain-containing protein</fullName>
    </recommendedName>
</protein>
<dbReference type="EMBL" id="BAAAUV010000026">
    <property type="protein sequence ID" value="GAA3234559.1"/>
    <property type="molecule type" value="Genomic_DNA"/>
</dbReference>
<organism evidence="3 4">
    <name type="scientific">Actinocorallia longicatena</name>
    <dbReference type="NCBI Taxonomy" id="111803"/>
    <lineage>
        <taxon>Bacteria</taxon>
        <taxon>Bacillati</taxon>
        <taxon>Actinomycetota</taxon>
        <taxon>Actinomycetes</taxon>
        <taxon>Streptosporangiales</taxon>
        <taxon>Thermomonosporaceae</taxon>
        <taxon>Actinocorallia</taxon>
    </lineage>
</organism>